<organism evidence="2">
    <name type="scientific">Lygus hesperus</name>
    <name type="common">Western plant bug</name>
    <dbReference type="NCBI Taxonomy" id="30085"/>
    <lineage>
        <taxon>Eukaryota</taxon>
        <taxon>Metazoa</taxon>
        <taxon>Ecdysozoa</taxon>
        <taxon>Arthropoda</taxon>
        <taxon>Hexapoda</taxon>
        <taxon>Insecta</taxon>
        <taxon>Pterygota</taxon>
        <taxon>Neoptera</taxon>
        <taxon>Paraneoptera</taxon>
        <taxon>Hemiptera</taxon>
        <taxon>Heteroptera</taxon>
        <taxon>Panheteroptera</taxon>
        <taxon>Cimicomorpha</taxon>
        <taxon>Miridae</taxon>
        <taxon>Mirini</taxon>
        <taxon>Lygus</taxon>
    </lineage>
</organism>
<feature type="transmembrane region" description="Helical" evidence="1">
    <location>
        <begin position="64"/>
        <end position="92"/>
    </location>
</feature>
<keyword evidence="1" id="KW-0472">Membrane</keyword>
<keyword evidence="1" id="KW-1133">Transmembrane helix</keyword>
<sequence length="313" mass="34058">MLPIGRHPTNLVVSMSHHHPHLSTLSPLPLFSATVHCCRCAMCASASTLPTLSPLHHRLYHRPVVFATTAVSFRIGLSILSPILLLTAAALYSAAVSNCTCSSPSLHHHPLLPTPQSLHATPPVLLLYSIAPIVCCAASVSTVSTPVSVLYFFLLLGIPTHSLFHLYSTPNPLSHPTVLVSHTSRSYLSTLPTFLFALSTRCTTAPNSFFAMCTLVRVSTTSSFFGSTPCCFHASHPCSLSTLCRTCCSLPRNFSFFLIFQKIQKNSFQLFLYLLVVPTSLHALPTRVHLFQTTFSTSSSPPPTFDSPTHSTR</sequence>
<reference evidence="2" key="1">
    <citation type="journal article" date="2016" name="Gigascience">
        <title>De novo construction of an expanded transcriptome assembly for the western tarnished plant bug, Lygus hesperus.</title>
        <authorList>
            <person name="Tassone E.E."/>
            <person name="Geib S.M."/>
            <person name="Hall B."/>
            <person name="Fabrick J.A."/>
            <person name="Brent C.S."/>
            <person name="Hull J.J."/>
        </authorList>
    </citation>
    <scope>NUCLEOTIDE SEQUENCE</scope>
</reference>
<accession>A0A146M4M3</accession>
<dbReference type="AlphaFoldDB" id="A0A146M4M3"/>
<protein>
    <submittedName>
        <fullName evidence="2">Uncharacterized protein</fullName>
    </submittedName>
</protein>
<feature type="non-terminal residue" evidence="2">
    <location>
        <position position="313"/>
    </location>
</feature>
<gene>
    <name evidence="2" type="ORF">g.2079</name>
</gene>
<evidence type="ECO:0000313" key="2">
    <source>
        <dbReference type="EMBL" id="JAQ13982.1"/>
    </source>
</evidence>
<dbReference type="EMBL" id="GDHC01004647">
    <property type="protein sequence ID" value="JAQ13982.1"/>
    <property type="molecule type" value="Transcribed_RNA"/>
</dbReference>
<name>A0A146M4M3_LYGHE</name>
<evidence type="ECO:0000256" key="1">
    <source>
        <dbReference type="SAM" id="Phobius"/>
    </source>
</evidence>
<proteinExistence type="predicted"/>
<keyword evidence="1" id="KW-0812">Transmembrane</keyword>
<feature type="transmembrane region" description="Helical" evidence="1">
    <location>
        <begin position="125"/>
        <end position="158"/>
    </location>
</feature>